<evidence type="ECO:0000256" key="3">
    <source>
        <dbReference type="ARBA" id="ARBA00022692"/>
    </source>
</evidence>
<dbReference type="SUPFAM" id="SSF103473">
    <property type="entry name" value="MFS general substrate transporter"/>
    <property type="match status" value="1"/>
</dbReference>
<comment type="caution">
    <text evidence="9">The sequence shown here is derived from an EMBL/GenBank/DDBJ whole genome shotgun (WGS) entry which is preliminary data.</text>
</comment>
<dbReference type="PANTHER" id="PTHR23501:SF191">
    <property type="entry name" value="VACUOLAR BASIC AMINO ACID TRANSPORTER 4"/>
    <property type="match status" value="1"/>
</dbReference>
<dbReference type="PANTHER" id="PTHR23501">
    <property type="entry name" value="MAJOR FACILITATOR SUPERFAMILY"/>
    <property type="match status" value="1"/>
</dbReference>
<feature type="transmembrane region" description="Helical" evidence="7">
    <location>
        <begin position="362"/>
        <end position="387"/>
    </location>
</feature>
<keyword evidence="5 7" id="KW-0472">Membrane</keyword>
<evidence type="ECO:0000256" key="1">
    <source>
        <dbReference type="ARBA" id="ARBA00004429"/>
    </source>
</evidence>
<organism evidence="9 10">
    <name type="scientific">Nocardioides eburneus</name>
    <dbReference type="NCBI Taxonomy" id="3231482"/>
    <lineage>
        <taxon>Bacteria</taxon>
        <taxon>Bacillati</taxon>
        <taxon>Actinomycetota</taxon>
        <taxon>Actinomycetes</taxon>
        <taxon>Propionibacteriales</taxon>
        <taxon>Nocardioidaceae</taxon>
        <taxon>Nocardioides</taxon>
    </lineage>
</organism>
<comment type="subcellular location">
    <subcellularLocation>
        <location evidence="1">Cell inner membrane</location>
        <topology evidence="1">Multi-pass membrane protein</topology>
    </subcellularLocation>
</comment>
<keyword evidence="10" id="KW-1185">Reference proteome</keyword>
<feature type="transmembrane region" description="Helical" evidence="7">
    <location>
        <begin position="142"/>
        <end position="164"/>
    </location>
</feature>
<feature type="transmembrane region" description="Helical" evidence="7">
    <location>
        <begin position="109"/>
        <end position="130"/>
    </location>
</feature>
<evidence type="ECO:0000259" key="8">
    <source>
        <dbReference type="PROSITE" id="PS50850"/>
    </source>
</evidence>
<evidence type="ECO:0000256" key="5">
    <source>
        <dbReference type="ARBA" id="ARBA00023136"/>
    </source>
</evidence>
<evidence type="ECO:0000256" key="2">
    <source>
        <dbReference type="ARBA" id="ARBA00022448"/>
    </source>
</evidence>
<keyword evidence="3 7" id="KW-0812">Transmembrane</keyword>
<feature type="transmembrane region" description="Helical" evidence="7">
    <location>
        <begin position="333"/>
        <end position="356"/>
    </location>
</feature>
<feature type="transmembrane region" description="Helical" evidence="7">
    <location>
        <begin position="84"/>
        <end position="103"/>
    </location>
</feature>
<feature type="transmembrane region" description="Helical" evidence="7">
    <location>
        <begin position="235"/>
        <end position="253"/>
    </location>
</feature>
<feature type="transmembrane region" description="Helical" evidence="7">
    <location>
        <begin position="408"/>
        <end position="428"/>
    </location>
</feature>
<feature type="transmembrane region" description="Helical" evidence="7">
    <location>
        <begin position="301"/>
        <end position="321"/>
    </location>
</feature>
<dbReference type="RefSeq" id="WP_367990601.1">
    <property type="nucleotide sequence ID" value="NZ_JBFPJR010000001.1"/>
</dbReference>
<dbReference type="Proteomes" id="UP001556631">
    <property type="component" value="Unassembled WGS sequence"/>
</dbReference>
<feature type="transmembrane region" description="Helical" evidence="7">
    <location>
        <begin position="448"/>
        <end position="469"/>
    </location>
</feature>
<feature type="transmembrane region" description="Helical" evidence="7">
    <location>
        <begin position="54"/>
        <end position="72"/>
    </location>
</feature>
<dbReference type="PROSITE" id="PS50850">
    <property type="entry name" value="MFS"/>
    <property type="match status" value="1"/>
</dbReference>
<dbReference type="EMBL" id="JBFPJR010000001">
    <property type="protein sequence ID" value="MEX0426040.1"/>
    <property type="molecule type" value="Genomic_DNA"/>
</dbReference>
<gene>
    <name evidence="9" type="ORF">AB3X52_00290</name>
</gene>
<evidence type="ECO:0000256" key="6">
    <source>
        <dbReference type="SAM" id="MobiDB-lite"/>
    </source>
</evidence>
<evidence type="ECO:0000313" key="10">
    <source>
        <dbReference type="Proteomes" id="UP001556631"/>
    </source>
</evidence>
<keyword evidence="2" id="KW-0813">Transport</keyword>
<evidence type="ECO:0000256" key="7">
    <source>
        <dbReference type="SAM" id="Phobius"/>
    </source>
</evidence>
<dbReference type="PRINTS" id="PR01036">
    <property type="entry name" value="TCRTETB"/>
</dbReference>
<dbReference type="Pfam" id="PF07690">
    <property type="entry name" value="MFS_1"/>
    <property type="match status" value="1"/>
</dbReference>
<feature type="domain" description="Major facilitator superfamily (MFS) profile" evidence="8">
    <location>
        <begin position="19"/>
        <end position="474"/>
    </location>
</feature>
<sequence>MSPPTTRSSVGLRSERGPILLATMLATGLVAIDSTILATAVPSVVDDLGGFTQFPWLFSVYLLAQAVTVPIYGKVSDLLGRKPVMLLGITLFVLGSVLCGFAWGMTALIIFRALQGLGAGAVQPMAMTIVGDIYSMQERAKVQGYIASVWAISSLVGPTLGGAFADYLSWRAIFFVNLPVGIAAFWMLQRRFTEQVTRRRTTVDWPGATLLTAGGLLLLLALLEGGQRWAWDSGTSIALFVVAAAALVGFVYAETRATDPVLPLWVFRRRTLNAGNLGSLVVGCVMLGLSSYVPLFGEQVLGHGAVVAGLALAAMTLGWPIAASLSGRIYLTLGFRVTVLLGAALAVVGSLLLLTVDGDSSFLHLAAPCFVIGLGFGFVVSPGVVAAQSSVAWQSRGVATGANMFARSVGSAVGVAIFGAVANGVVAGRLGGKVPALEQLDPDVLEPALHTVFVVGAAISVALLLAGALMPRRVTAPAETLPAAPVTDPLKEPAAQPVTTVTDQ</sequence>
<dbReference type="Gene3D" id="1.20.1250.20">
    <property type="entry name" value="MFS general substrate transporter like domains"/>
    <property type="match status" value="1"/>
</dbReference>
<proteinExistence type="predicted"/>
<dbReference type="Gene3D" id="1.20.1720.10">
    <property type="entry name" value="Multidrug resistance protein D"/>
    <property type="match status" value="1"/>
</dbReference>
<keyword evidence="4 7" id="KW-1133">Transmembrane helix</keyword>
<dbReference type="InterPro" id="IPR011701">
    <property type="entry name" value="MFS"/>
</dbReference>
<dbReference type="InterPro" id="IPR020846">
    <property type="entry name" value="MFS_dom"/>
</dbReference>
<dbReference type="CDD" id="cd17502">
    <property type="entry name" value="MFS_Azr1_MDR_like"/>
    <property type="match status" value="1"/>
</dbReference>
<dbReference type="InterPro" id="IPR036259">
    <property type="entry name" value="MFS_trans_sf"/>
</dbReference>
<feature type="transmembrane region" description="Helical" evidence="7">
    <location>
        <begin position="274"/>
        <end position="295"/>
    </location>
</feature>
<feature type="transmembrane region" description="Helical" evidence="7">
    <location>
        <begin position="201"/>
        <end position="223"/>
    </location>
</feature>
<evidence type="ECO:0000256" key="4">
    <source>
        <dbReference type="ARBA" id="ARBA00022989"/>
    </source>
</evidence>
<feature type="transmembrane region" description="Helical" evidence="7">
    <location>
        <begin position="170"/>
        <end position="189"/>
    </location>
</feature>
<protein>
    <submittedName>
        <fullName evidence="9">MDR family MFS transporter</fullName>
    </submittedName>
</protein>
<feature type="region of interest" description="Disordered" evidence="6">
    <location>
        <begin position="483"/>
        <end position="504"/>
    </location>
</feature>
<accession>A0ABV3SVI5</accession>
<evidence type="ECO:0000313" key="9">
    <source>
        <dbReference type="EMBL" id="MEX0426040.1"/>
    </source>
</evidence>
<reference evidence="9 10" key="1">
    <citation type="submission" date="2024-07" db="EMBL/GenBank/DDBJ databases">
        <authorList>
            <person name="Lee S."/>
            <person name="Kang M."/>
        </authorList>
    </citation>
    <scope>NUCLEOTIDE SEQUENCE [LARGE SCALE GENOMIC DNA]</scope>
    <source>
        <strain evidence="9 10">DS6</strain>
    </source>
</reference>
<name>A0ABV3SVI5_9ACTN</name>